<dbReference type="RefSeq" id="WP_344274396.1">
    <property type="nucleotide sequence ID" value="NZ_BAAAHV010000011.1"/>
</dbReference>
<dbReference type="EMBL" id="JBHUKQ010000010">
    <property type="protein sequence ID" value="MFD2481230.1"/>
    <property type="molecule type" value="Genomic_DNA"/>
</dbReference>
<evidence type="ECO:0000313" key="1">
    <source>
        <dbReference type="EMBL" id="MFD2481230.1"/>
    </source>
</evidence>
<organism evidence="1 2">
    <name type="scientific">Amycolatopsis albidoflavus</name>
    <dbReference type="NCBI Taxonomy" id="102226"/>
    <lineage>
        <taxon>Bacteria</taxon>
        <taxon>Bacillati</taxon>
        <taxon>Actinomycetota</taxon>
        <taxon>Actinomycetes</taxon>
        <taxon>Pseudonocardiales</taxon>
        <taxon>Pseudonocardiaceae</taxon>
        <taxon>Amycolatopsis</taxon>
    </lineage>
</organism>
<accession>A0ABW5HXC7</accession>
<protein>
    <submittedName>
        <fullName evidence="1">Uncharacterized protein</fullName>
    </submittedName>
</protein>
<name>A0ABW5HXC7_9PSEU</name>
<proteinExistence type="predicted"/>
<keyword evidence="2" id="KW-1185">Reference proteome</keyword>
<dbReference type="Proteomes" id="UP001597542">
    <property type="component" value="Unassembled WGS sequence"/>
</dbReference>
<evidence type="ECO:0000313" key="2">
    <source>
        <dbReference type="Proteomes" id="UP001597542"/>
    </source>
</evidence>
<reference evidence="2" key="1">
    <citation type="journal article" date="2019" name="Int. J. Syst. Evol. Microbiol.">
        <title>The Global Catalogue of Microorganisms (GCM) 10K type strain sequencing project: providing services to taxonomists for standard genome sequencing and annotation.</title>
        <authorList>
            <consortium name="The Broad Institute Genomics Platform"/>
            <consortium name="The Broad Institute Genome Sequencing Center for Infectious Disease"/>
            <person name="Wu L."/>
            <person name="Ma J."/>
        </authorList>
    </citation>
    <scope>NUCLEOTIDE SEQUENCE [LARGE SCALE GENOMIC DNA]</scope>
    <source>
        <strain evidence="2">CGMCC 4.7638</strain>
    </source>
</reference>
<comment type="caution">
    <text evidence="1">The sequence shown here is derived from an EMBL/GenBank/DDBJ whole genome shotgun (WGS) entry which is preliminary data.</text>
</comment>
<gene>
    <name evidence="1" type="ORF">ACFSUT_13175</name>
</gene>
<sequence>MIGHMRDVAENFVNVLLVTRTPGGSQARWLDPAERDQLVTDELSAGLLS</sequence>